<evidence type="ECO:0000313" key="2">
    <source>
        <dbReference type="Proteomes" id="UP000199259"/>
    </source>
</evidence>
<dbReference type="GO" id="GO:0006935">
    <property type="term" value="P:chemotaxis"/>
    <property type="evidence" value="ECO:0007669"/>
    <property type="project" value="InterPro"/>
</dbReference>
<organism evidence="1 2">
    <name type="scientific">Methanolobus vulcani</name>
    <dbReference type="NCBI Taxonomy" id="38026"/>
    <lineage>
        <taxon>Archaea</taxon>
        <taxon>Methanobacteriati</taxon>
        <taxon>Methanobacteriota</taxon>
        <taxon>Stenosarchaea group</taxon>
        <taxon>Methanomicrobia</taxon>
        <taxon>Methanosarcinales</taxon>
        <taxon>Methanosarcinaceae</taxon>
        <taxon>Methanolobus</taxon>
    </lineage>
</organism>
<gene>
    <name evidence="1" type="ORF">SAMN04488589_2460</name>
</gene>
<sequence>MEYSEIDLDFIVGIPQLVTNITISDSQWTHGKVGISDQELWLSKRDDWETIPLKSIELVNRRLPKNIENRIMASSRHSNYIVVDYKKLSMFGTGYVTSSMIFTGDRSNIEKLKSYLLSYLGFSADAEYEQLSSEQVRLLFLLSSGITDMDVLLPIFNKDKILLKHAFAVLKKKKLVDEFALVTPNGYAIIEDMKGKGEGTIGKDLTNSFKQIVKSWSHTTSFKATENMNKVAWKFDISSLIGHVNTEHLWKFLPLEQLETVSIELSNSGSNLKIETKNDVDITLESIEDSITFAMFDILDSNQDTTYKLINAIYIGVKEKKDLAYLCSIEPFAVSSKLEHMVQTELIDDDLTLTPKAIKMIKDHLSEKVTDSSLTGFVESERLREFEMEYAKKKMMDKLL</sequence>
<dbReference type="Pfam" id="PF04283">
    <property type="entry name" value="CheF-arch"/>
    <property type="match status" value="1"/>
</dbReference>
<keyword evidence="2" id="KW-1185">Reference proteome</keyword>
<dbReference type="OrthoDB" id="141506at2157"/>
<evidence type="ECO:0000313" key="1">
    <source>
        <dbReference type="EMBL" id="SDG22231.1"/>
    </source>
</evidence>
<accession>A0A7Z7B3C3</accession>
<dbReference type="RefSeq" id="WP_091710740.1">
    <property type="nucleotide sequence ID" value="NZ_FNCA01000009.1"/>
</dbReference>
<dbReference type="EMBL" id="FNCA01000009">
    <property type="protein sequence ID" value="SDG22231.1"/>
    <property type="molecule type" value="Genomic_DNA"/>
</dbReference>
<comment type="caution">
    <text evidence="1">The sequence shown here is derived from an EMBL/GenBank/DDBJ whole genome shotgun (WGS) entry which is preliminary data.</text>
</comment>
<reference evidence="1 2" key="1">
    <citation type="submission" date="2016-10" db="EMBL/GenBank/DDBJ databases">
        <authorList>
            <person name="Varghese N."/>
            <person name="Submissions S."/>
        </authorList>
    </citation>
    <scope>NUCLEOTIDE SEQUENCE [LARGE SCALE GENOMIC DNA]</scope>
    <source>
        <strain evidence="1 2">PL 12/M</strain>
    </source>
</reference>
<proteinExistence type="predicted"/>
<dbReference type="AlphaFoldDB" id="A0A7Z7B3C3"/>
<name>A0A7Z7B3C3_9EURY</name>
<protein>
    <submittedName>
        <fullName evidence="1">Chemotaxis signal transduction system protein F</fullName>
    </submittedName>
</protein>
<dbReference type="InterPro" id="IPR007381">
    <property type="entry name" value="CheF1/F2"/>
</dbReference>
<dbReference type="Proteomes" id="UP000199259">
    <property type="component" value="Unassembled WGS sequence"/>
</dbReference>